<reference evidence="1" key="1">
    <citation type="submission" date="2018-02" db="EMBL/GenBank/DDBJ databases">
        <title>Rhizophora mucronata_Transcriptome.</title>
        <authorList>
            <person name="Meera S.P."/>
            <person name="Sreeshan A."/>
            <person name="Augustine A."/>
        </authorList>
    </citation>
    <scope>NUCLEOTIDE SEQUENCE</scope>
    <source>
        <tissue evidence="1">Leaf</tissue>
    </source>
</reference>
<dbReference type="AlphaFoldDB" id="A0A2P2KZK2"/>
<evidence type="ECO:0000313" key="1">
    <source>
        <dbReference type="EMBL" id="MBX11153.1"/>
    </source>
</evidence>
<accession>A0A2P2KZK2</accession>
<dbReference type="PANTHER" id="PTHR48223:SF1">
    <property type="entry name" value="ABC TRANSMEMBRANE TYPE-1 DOMAIN-CONTAINING PROTEIN"/>
    <property type="match status" value="1"/>
</dbReference>
<sequence length="69" mass="8034">MALVTHQVQGSYATIPLRPLSWSRGFKVKQHLTMLHMVGKTDRHFVGKHNLHSRQEICDFCLGYITNWI</sequence>
<name>A0A2P2KZK2_RHIMU</name>
<proteinExistence type="predicted"/>
<dbReference type="EMBL" id="GGEC01030669">
    <property type="protein sequence ID" value="MBX11153.1"/>
    <property type="molecule type" value="Transcribed_RNA"/>
</dbReference>
<dbReference type="PANTHER" id="PTHR48223">
    <property type="entry name" value="DEFECTIVE 2759, PUTATIVE ISOFORM 1-RELATED"/>
    <property type="match status" value="1"/>
</dbReference>
<protein>
    <submittedName>
        <fullName evidence="1">Uncharacterized protein</fullName>
    </submittedName>
</protein>
<organism evidence="1">
    <name type="scientific">Rhizophora mucronata</name>
    <name type="common">Asiatic mangrove</name>
    <dbReference type="NCBI Taxonomy" id="61149"/>
    <lineage>
        <taxon>Eukaryota</taxon>
        <taxon>Viridiplantae</taxon>
        <taxon>Streptophyta</taxon>
        <taxon>Embryophyta</taxon>
        <taxon>Tracheophyta</taxon>
        <taxon>Spermatophyta</taxon>
        <taxon>Magnoliopsida</taxon>
        <taxon>eudicotyledons</taxon>
        <taxon>Gunneridae</taxon>
        <taxon>Pentapetalae</taxon>
        <taxon>rosids</taxon>
        <taxon>fabids</taxon>
        <taxon>Malpighiales</taxon>
        <taxon>Rhizophoraceae</taxon>
        <taxon>Rhizophora</taxon>
    </lineage>
</organism>